<dbReference type="Proteomes" id="UP001499878">
    <property type="component" value="Unassembled WGS sequence"/>
</dbReference>
<dbReference type="InterPro" id="IPR002018">
    <property type="entry name" value="CarbesteraseB"/>
</dbReference>
<dbReference type="PANTHER" id="PTHR11559">
    <property type="entry name" value="CARBOXYLESTERASE"/>
    <property type="match status" value="1"/>
</dbReference>
<name>A0ABP9T7T8_9ACTN</name>
<keyword evidence="6" id="KW-1185">Reference proteome</keyword>
<dbReference type="EMBL" id="BAABJR010000009">
    <property type="protein sequence ID" value="GAA5210799.1"/>
    <property type="molecule type" value="Genomic_DNA"/>
</dbReference>
<comment type="similarity">
    <text evidence="1 3">Belongs to the type-B carboxylesterase/lipase family.</text>
</comment>
<reference evidence="6" key="1">
    <citation type="journal article" date="2019" name="Int. J. Syst. Evol. Microbiol.">
        <title>The Global Catalogue of Microorganisms (GCM) 10K type strain sequencing project: providing services to taxonomists for standard genome sequencing and annotation.</title>
        <authorList>
            <consortium name="The Broad Institute Genomics Platform"/>
            <consortium name="The Broad Institute Genome Sequencing Center for Infectious Disease"/>
            <person name="Wu L."/>
            <person name="Ma J."/>
        </authorList>
    </citation>
    <scope>NUCLEOTIDE SEQUENCE [LARGE SCALE GENOMIC DNA]</scope>
    <source>
        <strain evidence="6">JCM 18306</strain>
    </source>
</reference>
<dbReference type="PROSITE" id="PS00122">
    <property type="entry name" value="CARBOXYLESTERASE_B_1"/>
    <property type="match status" value="1"/>
</dbReference>
<dbReference type="Gene3D" id="3.40.50.1820">
    <property type="entry name" value="alpha/beta hydrolase"/>
    <property type="match status" value="1"/>
</dbReference>
<organism evidence="5 6">
    <name type="scientific">Streptomyces thinghirensis</name>
    <dbReference type="NCBI Taxonomy" id="551547"/>
    <lineage>
        <taxon>Bacteria</taxon>
        <taxon>Bacillati</taxon>
        <taxon>Actinomycetota</taxon>
        <taxon>Actinomycetes</taxon>
        <taxon>Kitasatosporales</taxon>
        <taxon>Streptomycetaceae</taxon>
        <taxon>Streptomyces</taxon>
    </lineage>
</organism>
<evidence type="ECO:0000313" key="6">
    <source>
        <dbReference type="Proteomes" id="UP001499878"/>
    </source>
</evidence>
<comment type="caution">
    <text evidence="5">The sequence shown here is derived from an EMBL/GenBank/DDBJ whole genome shotgun (WGS) entry which is preliminary data.</text>
</comment>
<sequence>MTVVRTRSGAVRGIAYDGVRAWRGIPYAQPPVGALRWAAPRREAPWDGVRDGSRFGNRAPQQPSQGLGFGVRVDTDDEAPFDEDCLYLNMSAPETAAEGDRLPVQVWIHGCGYAVGSGAQFIGDGAALARRGVVVVTFNYRLGALGLLNLGGLLGPEDTSAANNTLGDQIAALAWVRENIAGFGGDPDNVTVQGVSAGGKSVVNLMATPVIFFAVLQWGRWPPGPA</sequence>
<dbReference type="RefSeq" id="WP_345632185.1">
    <property type="nucleotide sequence ID" value="NZ_BAABJR010000009.1"/>
</dbReference>
<gene>
    <name evidence="5" type="ORF">GCM10023323_39870</name>
</gene>
<evidence type="ECO:0000259" key="4">
    <source>
        <dbReference type="Pfam" id="PF00135"/>
    </source>
</evidence>
<dbReference type="Pfam" id="PF00135">
    <property type="entry name" value="COesterase"/>
    <property type="match status" value="1"/>
</dbReference>
<proteinExistence type="inferred from homology"/>
<dbReference type="InterPro" id="IPR050309">
    <property type="entry name" value="Type-B_Carboxylest/Lipase"/>
</dbReference>
<feature type="domain" description="Carboxylesterase type B" evidence="4">
    <location>
        <begin position="2"/>
        <end position="209"/>
    </location>
</feature>
<evidence type="ECO:0000256" key="1">
    <source>
        <dbReference type="ARBA" id="ARBA00005964"/>
    </source>
</evidence>
<dbReference type="EC" id="3.1.1.-" evidence="3"/>
<evidence type="ECO:0000313" key="5">
    <source>
        <dbReference type="EMBL" id="GAA5210799.1"/>
    </source>
</evidence>
<protein>
    <recommendedName>
        <fullName evidence="3">Carboxylic ester hydrolase</fullName>
        <ecNumber evidence="3">3.1.1.-</ecNumber>
    </recommendedName>
</protein>
<accession>A0ABP9T7T8</accession>
<dbReference type="InterPro" id="IPR029058">
    <property type="entry name" value="AB_hydrolase_fold"/>
</dbReference>
<evidence type="ECO:0000256" key="3">
    <source>
        <dbReference type="RuleBase" id="RU361235"/>
    </source>
</evidence>
<evidence type="ECO:0000256" key="2">
    <source>
        <dbReference type="ARBA" id="ARBA00022801"/>
    </source>
</evidence>
<dbReference type="InterPro" id="IPR019826">
    <property type="entry name" value="Carboxylesterase_B_AS"/>
</dbReference>
<keyword evidence="2 3" id="KW-0378">Hydrolase</keyword>
<dbReference type="SUPFAM" id="SSF53474">
    <property type="entry name" value="alpha/beta-Hydrolases"/>
    <property type="match status" value="1"/>
</dbReference>